<dbReference type="OrthoDB" id="6638182at2"/>
<dbReference type="Proteomes" id="UP000284908">
    <property type="component" value="Unassembled WGS sequence"/>
</dbReference>
<dbReference type="AlphaFoldDB" id="A0A419N414"/>
<name>A0A419N414_9GAMM</name>
<gene>
    <name evidence="2" type="ORF">D6C13_20715</name>
</gene>
<evidence type="ECO:0000313" key="3">
    <source>
        <dbReference type="Proteomes" id="UP000284908"/>
    </source>
</evidence>
<sequence length="259" mass="30562">MNIRHYLAKFEKKKTPDRITLNYETAIHYDAYSVYITHLDSGQEYLFKGYENNKISVLRWNSEQNIFNIPENLNPDGLVSESFSGIYYYKAHELRFTTLKDLTWWREMKFKLSAIKDNWVSSREKYRYRKQRKEIKNLHDVLSAVISLYLDQKEGGGISHINIMSVVFGKLWFYHDEKDRMRKQLTLTLEAFVINGELTKTHGGNYTVNGRALMTLNKYIEEEQRYVESTKIQKRMVWATVFSFIAAFASAVAAFKALK</sequence>
<accession>A0A419N414</accession>
<organism evidence="2 3">
    <name type="scientific">Rahnella woolbedingensis</name>
    <dbReference type="NCBI Taxonomy" id="1510574"/>
    <lineage>
        <taxon>Bacteria</taxon>
        <taxon>Pseudomonadati</taxon>
        <taxon>Pseudomonadota</taxon>
        <taxon>Gammaproteobacteria</taxon>
        <taxon>Enterobacterales</taxon>
        <taxon>Yersiniaceae</taxon>
        <taxon>Rahnella</taxon>
    </lineage>
</organism>
<evidence type="ECO:0000313" key="2">
    <source>
        <dbReference type="EMBL" id="RJT39124.1"/>
    </source>
</evidence>
<reference evidence="2 3" key="1">
    <citation type="submission" date="2018-09" db="EMBL/GenBank/DDBJ databases">
        <authorList>
            <person name="Le Fleche-Mateos A."/>
        </authorList>
    </citation>
    <scope>NUCLEOTIDE SEQUENCE [LARGE SCALE GENOMIC DNA]</scope>
    <source>
        <strain evidence="2 3">DSM 27399</strain>
    </source>
</reference>
<feature type="transmembrane region" description="Helical" evidence="1">
    <location>
        <begin position="236"/>
        <end position="258"/>
    </location>
</feature>
<protein>
    <submittedName>
        <fullName evidence="2">Uncharacterized protein</fullName>
    </submittedName>
</protein>
<comment type="caution">
    <text evidence="2">The sequence shown here is derived from an EMBL/GenBank/DDBJ whole genome shotgun (WGS) entry which is preliminary data.</text>
</comment>
<evidence type="ECO:0000256" key="1">
    <source>
        <dbReference type="SAM" id="Phobius"/>
    </source>
</evidence>
<keyword evidence="1" id="KW-0472">Membrane</keyword>
<keyword evidence="1" id="KW-0812">Transmembrane</keyword>
<dbReference type="EMBL" id="RAHH01000030">
    <property type="protein sequence ID" value="RJT39124.1"/>
    <property type="molecule type" value="Genomic_DNA"/>
</dbReference>
<keyword evidence="1" id="KW-1133">Transmembrane helix</keyword>
<proteinExistence type="predicted"/>
<keyword evidence="3" id="KW-1185">Reference proteome</keyword>
<dbReference type="RefSeq" id="WP_120134549.1">
    <property type="nucleotide sequence ID" value="NZ_RAHH01000030.1"/>
</dbReference>